<dbReference type="InterPro" id="IPR052916">
    <property type="entry name" value="Type-I_RE_MTase_Subunit"/>
</dbReference>
<dbReference type="PANTHER" id="PTHR42998">
    <property type="entry name" value="TYPE I RESTRICTION ENZYME HINDVIIP M PROTEIN-RELATED"/>
    <property type="match status" value="1"/>
</dbReference>
<gene>
    <name evidence="4" type="ORF">Pma05_52620</name>
</gene>
<dbReference type="Gene3D" id="3.40.50.150">
    <property type="entry name" value="Vaccinia Virus protein VP39"/>
    <property type="match status" value="1"/>
</dbReference>
<sequence>MTLDHAAGGAGERRLMTRLEIAQAAGVHGAAVSNWMRRHPDFPDPVSTVPADLFAAEEVAAWLDSRKIQRDERRDGETAGATYGRRFRLTAGLADVHSDVKVAPDMVAEAIKADLWQSLGPGFTQSQDHTMFQEMIMALVCVQAIAPKEWTRITDTLSPDLFAHVWSALPTVDGVRPELLDRIVRDRWWQARFRIGVKVLQRWVQPGTSAPRERVGRRLTAAAAFDHLLDRFAQARKSSDDEYLTPYGVARLMVRLADPSPEDRVYNPCCGSGEIVAAVLDHQRDNGADLSLGHNVSGHALASRAWRLAVMNTAVHGRPLDLGGPPPDDLKVVDVRGGPYDVVLTNPPFTMPDWRSATDIASSGWPYGEPSRHNAHFAWLQLIAGALAPAGRAVAVMPSITTSVATSKSRQIRAAMVEQGVVRCIVELPKQMFRETASPLCLWLLGRPTQRPDHEVLLIDAKKATEPAGRTHRILTDEGSRHIVDLYRTWSEAGGGPVQPTGNLAAVSVSLERLREHDHDLTPSTYLRPPVPDVTNRSPSPAALRAELRRLDDAAVAADHELDHLLDRLQPWNP</sequence>
<comment type="caution">
    <text evidence="4">The sequence shown here is derived from an EMBL/GenBank/DDBJ whole genome shotgun (WGS) entry which is preliminary data.</text>
</comment>
<dbReference type="PROSITE" id="PS00092">
    <property type="entry name" value="N6_MTASE"/>
    <property type="match status" value="1"/>
</dbReference>
<evidence type="ECO:0000313" key="4">
    <source>
        <dbReference type="EMBL" id="GIG98689.1"/>
    </source>
</evidence>
<reference evidence="4 5" key="1">
    <citation type="submission" date="2021-01" db="EMBL/GenBank/DDBJ databases">
        <title>Whole genome shotgun sequence of Plantactinospora mayteni NBRC 109088.</title>
        <authorList>
            <person name="Komaki H."/>
            <person name="Tamura T."/>
        </authorList>
    </citation>
    <scope>NUCLEOTIDE SEQUENCE [LARGE SCALE GENOMIC DNA]</scope>
    <source>
        <strain evidence="4 5">NBRC 109088</strain>
    </source>
</reference>
<keyword evidence="5" id="KW-1185">Reference proteome</keyword>
<dbReference type="SUPFAM" id="SSF53335">
    <property type="entry name" value="S-adenosyl-L-methionine-dependent methyltransferases"/>
    <property type="match status" value="1"/>
</dbReference>
<dbReference type="PRINTS" id="PR00507">
    <property type="entry name" value="N12N6MTFRASE"/>
</dbReference>
<proteinExistence type="predicted"/>
<dbReference type="Proteomes" id="UP000621500">
    <property type="component" value="Unassembled WGS sequence"/>
</dbReference>
<feature type="domain" description="DNA methylase adenine-specific" evidence="3">
    <location>
        <begin position="224"/>
        <end position="528"/>
    </location>
</feature>
<organism evidence="4 5">
    <name type="scientific">Plantactinospora mayteni</name>
    <dbReference type="NCBI Taxonomy" id="566021"/>
    <lineage>
        <taxon>Bacteria</taxon>
        <taxon>Bacillati</taxon>
        <taxon>Actinomycetota</taxon>
        <taxon>Actinomycetes</taxon>
        <taxon>Micromonosporales</taxon>
        <taxon>Micromonosporaceae</taxon>
        <taxon>Plantactinospora</taxon>
    </lineage>
</organism>
<protein>
    <recommendedName>
        <fullName evidence="3">DNA methylase adenine-specific domain-containing protein</fullName>
    </recommendedName>
</protein>
<dbReference type="RefSeq" id="WP_203860116.1">
    <property type="nucleotide sequence ID" value="NZ_BAAAZQ010000006.1"/>
</dbReference>
<dbReference type="InterPro" id="IPR003356">
    <property type="entry name" value="DNA_methylase_A-5"/>
</dbReference>
<feature type="region of interest" description="Disordered" evidence="2">
    <location>
        <begin position="518"/>
        <end position="539"/>
    </location>
</feature>
<evidence type="ECO:0000313" key="5">
    <source>
        <dbReference type="Proteomes" id="UP000621500"/>
    </source>
</evidence>
<evidence type="ECO:0000256" key="1">
    <source>
        <dbReference type="ARBA" id="ARBA00022747"/>
    </source>
</evidence>
<evidence type="ECO:0000256" key="2">
    <source>
        <dbReference type="SAM" id="MobiDB-lite"/>
    </source>
</evidence>
<dbReference type="PANTHER" id="PTHR42998:SF1">
    <property type="entry name" value="TYPE I RESTRICTION ENZYME HINDI METHYLASE SUBUNIT"/>
    <property type="match status" value="1"/>
</dbReference>
<evidence type="ECO:0000259" key="3">
    <source>
        <dbReference type="Pfam" id="PF02384"/>
    </source>
</evidence>
<keyword evidence="1" id="KW-0680">Restriction system</keyword>
<dbReference type="EMBL" id="BONX01000036">
    <property type="protein sequence ID" value="GIG98689.1"/>
    <property type="molecule type" value="Genomic_DNA"/>
</dbReference>
<accession>A0ABQ4EVQ4</accession>
<name>A0ABQ4EVQ4_9ACTN</name>
<dbReference type="InterPro" id="IPR029063">
    <property type="entry name" value="SAM-dependent_MTases_sf"/>
</dbReference>
<dbReference type="Pfam" id="PF02384">
    <property type="entry name" value="N6_Mtase"/>
    <property type="match status" value="1"/>
</dbReference>
<dbReference type="InterPro" id="IPR002052">
    <property type="entry name" value="DNA_methylase_N6_adenine_CS"/>
</dbReference>